<dbReference type="InterPro" id="IPR020806">
    <property type="entry name" value="PKS_PP-bd"/>
</dbReference>
<dbReference type="CDD" id="cd05930">
    <property type="entry name" value="A_NRPS"/>
    <property type="match status" value="2"/>
</dbReference>
<keyword evidence="10" id="KW-1185">Reference proteome</keyword>
<dbReference type="InterPro" id="IPR001555">
    <property type="entry name" value="GART_AS"/>
</dbReference>
<dbReference type="GO" id="GO:0044550">
    <property type="term" value="P:secondary metabolite biosynthetic process"/>
    <property type="evidence" value="ECO:0007669"/>
    <property type="project" value="TreeGrafter"/>
</dbReference>
<dbReference type="GO" id="GO:0031177">
    <property type="term" value="F:phosphopantetheine binding"/>
    <property type="evidence" value="ECO:0007669"/>
    <property type="project" value="InterPro"/>
</dbReference>
<feature type="domain" description="Carrier" evidence="8">
    <location>
        <begin position="2994"/>
        <end position="3071"/>
    </location>
</feature>
<keyword evidence="6" id="KW-0597">Phosphoprotein</keyword>
<dbReference type="InterPro" id="IPR010071">
    <property type="entry name" value="AA_adenyl_dom"/>
</dbReference>
<dbReference type="SUPFAM" id="SSF52777">
    <property type="entry name" value="CoA-dependent acyltransferases"/>
    <property type="match status" value="11"/>
</dbReference>
<dbReference type="GO" id="GO:0009258">
    <property type="term" value="P:10-formyltetrahydrofolate catabolic process"/>
    <property type="evidence" value="ECO:0007669"/>
    <property type="project" value="UniProtKB-ARBA"/>
</dbReference>
<dbReference type="InterPro" id="IPR020845">
    <property type="entry name" value="AMP-binding_CS"/>
</dbReference>
<dbReference type="CDD" id="cd17646">
    <property type="entry name" value="A_NRPS_AB3403-like"/>
    <property type="match status" value="1"/>
</dbReference>
<dbReference type="Gene3D" id="3.30.559.10">
    <property type="entry name" value="Chloramphenicol acetyltransferase-like domain"/>
    <property type="match status" value="5"/>
</dbReference>
<dbReference type="GO" id="GO:0008610">
    <property type="term" value="P:lipid biosynthetic process"/>
    <property type="evidence" value="ECO:0007669"/>
    <property type="project" value="UniProtKB-ARBA"/>
</dbReference>
<evidence type="ECO:0000256" key="5">
    <source>
        <dbReference type="ARBA" id="ARBA00022450"/>
    </source>
</evidence>
<dbReference type="Gene3D" id="3.40.50.12780">
    <property type="entry name" value="N-terminal domain of ligase-like"/>
    <property type="match status" value="1"/>
</dbReference>
<comment type="similarity">
    <text evidence="3">In the N-terminal section; belongs to the GART family.</text>
</comment>
<dbReference type="InterPro" id="IPR023213">
    <property type="entry name" value="CAT-like_dom_sf"/>
</dbReference>
<dbReference type="EC" id="1.5.1.6" evidence="4"/>
<feature type="domain" description="Carrier" evidence="8">
    <location>
        <begin position="1893"/>
        <end position="1969"/>
    </location>
</feature>
<keyword evidence="5" id="KW-0596">Phosphopantetheine</keyword>
<dbReference type="SUPFAM" id="SSF47336">
    <property type="entry name" value="ACP-like"/>
    <property type="match status" value="3"/>
</dbReference>
<reference evidence="9 10" key="1">
    <citation type="submission" date="2018-06" db="EMBL/GenBank/DDBJ databases">
        <title>Genomic Encyclopedia of Type Strains, Phase IV (KMG-IV): sequencing the most valuable type-strain genomes for metagenomic binning, comparative biology and taxonomic classification.</title>
        <authorList>
            <person name="Goeker M."/>
        </authorList>
    </citation>
    <scope>NUCLEOTIDE SEQUENCE [LARGE SCALE GENOMIC DNA]</scope>
    <source>
        <strain evidence="9 10">DSM 45521</strain>
    </source>
</reference>
<dbReference type="GO" id="GO:0043041">
    <property type="term" value="P:amino acid activation for nonribosomal peptide biosynthetic process"/>
    <property type="evidence" value="ECO:0007669"/>
    <property type="project" value="TreeGrafter"/>
</dbReference>
<evidence type="ECO:0000259" key="8">
    <source>
        <dbReference type="PROSITE" id="PS50075"/>
    </source>
</evidence>
<sequence length="5112" mass="548770">MIFVGSGSLLWRAVEYARSRHAEVSLVVHPEREDPPAWAGELRCVGATDVNDLADVFEEASTVDQVVWSTGNPFIFRKPILDLELTILNVHGGPLPFYRGLPMAGAVHAILNGETSFGVTIHRVDKGIDTGAIVEQSTFDLPDDITLEELTLTVSQQCHDIFVSAFDAAKTTGGLRPAADAGGSDPTAGSYFGMRQLATIGTLRNHENFARATFLGVLTDHYRFYAILFDFARGGKDDLTSVIADLRYWLRVGQTTTSGAPIPGGRSDRSSGPRTVERVERIAAGRASVLVRDAAQRIELPVTAVLTGAVAAAVSEITGDRALTLALPVREEAGWVPLRIELPGNHFGEEVVVEVQRAIGEAARHASIPFTEIVDALDGTDGVSSRPQLTVSCVSRHDPGSTNRHEPPQSYRFDAVEQRASDIELVLRLDDDQIGITCVFAADVVERHTVDRLLGQIETALPALAEVGVGGSGTIVDLDAAVAPGIAAEVPGGTGLDLLERFDAEAGVHSARVWRWVRDVEGVSDLPTPVVVDAFVRCVRAFGYHGGNPTAADLRAQIHLVDRDVLDAPVSPRSVHLLCGPATDDVSFSVVAAGDIDATAVDVFAETLVTVATALAAGDRVHLHVPDCDSLLRQRSDRSGSAEILDSAYWMDFADNHSDREFAGIDADAQAVIGASEVSSSLAVEEITASVLGWLGVHIGAVVTGGVVIDVEQSARGSADLVLPGRITTRYPVVLEDLGSEAIGAGPGVYATLRDAGIVPADLSTAMDYALLYWDNDQTLGIFDDVPDAAVLVRVAEGEAAIRVPDADGEHWGRYAVVVTVVRGPATADGNSRRLQVVLQSRSGIEFDVDALCRSLEFSTNDADVTSDAADAIAAAVTGVVTVEAVRPPLVGLTDPEIAVLSASFGEIRDILPLSPLQEGFYYHLQMANESGETDLYASQSRSRVRGSLDTDRMTDAISELLTRNENLTAGFVTIGGRAVQVIPETVPIPVRVVRADGASVDPGGLEEALAEERSAPFIADRPPLIRFLLLETEPGDWIISITFEHLLFDGWSLALLWDELFALYGDLAGLSVPNRPAYRDYLRWLGDRERAVAEQSWSEYLDLASGGIESTIVAPRALGTSAAADAAADSYRYLDPELHSRITAACREVGVTIGTYLHVAWGITLARLTGRTDAVFGTSVSGRPPELGGSESIIGLLFNTVPVHVRAPQSASVRRVLTDHQSRSAAVLDAAHVPLTDTQRIAGSSQLFDTLFIIQNMPVAVTELGESFGPDGSQISADEFALDDSTHYPLSIAVYPGDEVRVRCSYRGDVYTPAEVETIIDRLIHTAEAMVADLEGAVGRIGVTVPAELELLRSWNDTSRPVAAVTIAELLVEQAERTPDETAVVAGETQLSYAELLLAAGRCAAILGRHGVRVEDRVALLLRRDERTVVALFGVLLAGAAYVPIDSEHPDERIEYILDAAAPTVVLTTTDLRTRIPADRAHTVIDLDSSAVATELAAAHSDPVSPVPVSLDNLAYVIFTSGSTGRPKGVAVGHRGLTNMYFNHVRKIFDPVVRHQRGRRMRIAHTTSFSFDASWEQLFWLLNGHQVHIIDDELRKDPRLLLEHYDLARVDGFDVTPSYGQILTEEGLLDRPRPAGASTDETDPGVVFVSLGGEAVPESLWTELRTAPGVESFNLYGPTEYTINALGADLADSPTSNAGTPIDNTRAYVLDTNLALTPPGTPGELYLAGAGLARGYFSRSALTSERFVADPFDNGGRLYRTGDLVSWRPDGQIDYLGRTDDQIKIRGFRVELGEIAETIRAAPGVSAATVVAVDTGHDRKDIQLAAYYSSPQALDDNDIRAHTAQRLPQYMVPASFTHLTTLPLTTNGKINHAALPAPEFDLAGGEILEPTTETERRLRAIVALVIDADMDPAKVSVAADFVDIGIDSLRLTRLASRINAEFDITLTLRPLIENPTVSTLGAVVADLVGAETASRVRVSDVIRPEVIPASFGQQSLWLMDQMSGPTDQYIVPIVVPLVGEVDIPALAAAIGDVVIRHESLRTLLVADDRVVVRQEIVPPAAISERLLIDIVDGSGWDPSRVHTVLREQMLVPFSLGVDLPIRALLIETGDGAVMGLGVHHSALDEWSIPAMHRDMVAGYLARTAGAAPVWEPLTTQYADYAVWQRQLLGRPDDESSVLARQLQYWRGTLDGVPSLSAIPADLPRPASPNWWGQWREDAVPASVVPGLREVARQQGLTMFMLTQAAVALAVSSAGAGDDVVLGAPVGGRTDEALTDLVGYFVNTLPLRYDLSGNPTLGEVLGRVRATVLAGFEHQEVPFEEVVRAVGAERGESATPLFQMMVTYREDGDTAGRFAPGIDFGKAQRIALSTVKSDAELYITVAGDNITIVAGYAGELYEQATVQRFTDILIRAFEVLSDDVEVPLAAADLLSGRERSRLAEWSRGDRARDDAADTDTLDDALAAQAAATSESTAIVFGDRVMTYGEFDALVNQLSRLLLDRGVRVGDRVAVLLPRSEWLPIALTAVVRAGAAYVPVDASYPQERINYLLADSAPAVIVSETATTGGELADLFGPDIAQVILDDPATRRELSATSSAPVTDRDRSRRLLAHDAAYLIYTSGTTGKPKGATITHRAILNRLRWMQNEYGLSGEDRVLQKTPFSFDVSVWEFFWPLISGATMVVAAPDGHKDPEYLAAAISRHRISTLHFVPSMLAAFLESSPVGERLRSVKRVFCSGEALPASTASDAVALFGDNIHNLYGPTEAAIDVTFQPVTRALLQDLGGAGVPIGAPVANTDAWVLDRLLRPVPAGVAGELYLGGVQLAREYHDRPGLTAGRFVANPRSGKDNPGSRLYRTGDVARWNSQGKLEYLGRTDFQVKIRGFRIELDEIRTTLETHRAVGSAVVVARSRESGDPYLAAYYTRGAVGGLASSGDASPPAPATTGEELQAFLSDLLPEHMIPVTYTELETLPVTDNGKLDRSKLPEPAIAADEMSGPSPRSDREKQIATAMADVLGFERDQHLGIDRSFFALGGDSIIGVKLVSRLRAEGTRLSLRDVFAVRTIRLLALASDDNEFETESTPNGSGLPELDEETSRGLLAQVSPATAELLPLSPLQQGLYFQSMFGEAGSSVYIVQNYFDFDREFELERLASAVQLVIDRTPALRMRVVVDDDGVAYQAVLDSVRETIRSVDLSHRPAGTDPDTGALFAQEKSALHDIVGQPLWQLTVIALPEGRTRILITHHFLCFDGASAFILADRIVKTYASIGAEGSAAGLPALTPDTGYRDFLLWNAGRDRDASKKAWQQILRGQEAGSLLAPGATPRAGASERLALVLDKHGSDAVRDRAQSAGVTMNTVLNAALAVVLAHRLGSDRVVFGTPNVLRPPEIDGIDSAVGLFMNTVPIAVSLDPDETLTDLFGRLQDERADVLSHEYLGLGQIQQAVGSGPLFDVLFTLRNAWTDAGDVVVEHGITAGGTLDDSHYPLSIAINPFEQIEVTIDFREPDVSRAVAQEVLDSFRNVLTALSTAPPTTPVGSLEVFRERLLCGLERDVTDRTVAELLDEQARADPDAIALVAGDERVSFRQLNCRVNVLARALIARGVGPERVVGLALPRSVDMVVALFAVLRTGGAYLPLELDYPSERIRAMLADASPVLVVSTSGCWKAQWSPEIVPDSGVMLLDDPRIDEEMGASDTGSLSADELQSFRGLGNSRMDVPAYVIYTSGSTGVPKGVVTAHRGLTNMVINHREAIFDPVIAQAGHRKLRVAHTVSFSFDMSWEELLWLLEGHEVHICDEELRRDGSALVKYCHDHAVDVVNVTPTYAHHLFEMGLLDDDKRAPVLVLLGGEAVSDGVWERLRPDRGVTGYNLYGPTEYTINALGAGTGDSPTPTVGRPIANTVAHVLDAWLRPVPRGVVGELYLSGPGLARGYLDRFAVTAGRFVADPAISGNRMYRTGDLVRLRDDGHLDFLGRSDDQVKIRGHRVELGEVNAVISGCPGVAQCAVLVQSAPDGTGPAEAGSRMLVAHLVMEPEWASTDGDSLSAARQVRDRIAATLPGYMVPTLWSVVTALPMTVNGKLDTGALPDPKPLGAQSLRSPRTATESALCGLFAEVLSVDEVGIGDDFFDFGGDSISSLTAASRARKRGFALKPGDIMQLRTVEAIAEKLDAEHEPAPATRTAELAADAVGSAPSTPIVEGYLTATEGRDGFYQALVLATPSDATRADIGKMLQGVLDTHHALRARCERIGDRTELVIGEAGTVTGASILTVAACTGDPAEHRDACLTNAVRDLDPWAGVVIRAVWIPAATGTPVGGELVLAIHHLVVDGVSWRVLTEDLADMWSMIDDGRAPKPAPEGTNWRAWSRSYVEHIRKGGFSRELPYWKHVLAAEVATIGRPPTASADPEAAVTSELVIPAEIAGPILMDLPRILGGEVNDVLLTALAVSIDRWRSEIRSTAPGPVSITLEGHGREESVVEGVDLSRTVGWFTTLFPVSLEPGSVRWAGSTDDGSTPDPRDLRTAFSSVSAALRTVPDKGIGYGSLRSVHAPEHIDVQQNSEILFNYLGRLDTPEEAAPWEVVPGTSLRFGAVERTVMGRRLEINAISSRGDAGPELRFTFTCPESFVSGAEVEQLQRSWHEVCAGLAALVTGDVDNLSERTPPAPVLAEVLESGFDYSGFFVPMLVEIPANITFDNVCEAFTAVAGAHPVLRSAVAHDAANARWWHTFGVPDDFDATPLFSVVDARGLDEADLIAAEAWALADSGERVRPTDGLMCALTYFDRGEQPARLLVAISHLVVDAMSWQILLGDLAAACEDLAAGLTPTPVLESTSFRQWSARLATRTLDVSQAAVLAQWQSYSRKLRVDGTTPLAAALFGREADADETARTLQTLIVEPDITEALTGRIPRHFGAVTGDILLTALLIAVSQTVGEEHRQTHQRLVLQGHGRAEALLDGGALSSTVGYFAESYPAVVRIGRGPDSAVGEAFVDQFGDALECIQADLAEVPEAGEGFSYYRRLLDVEPTVFTGDEIAFNYEGRFEGYSAAAWGLAPEEREALSAHTEKLAGKSPLSSIARVVGPPGSATMSLGCSSPGGALSREVVASIVERWRSILEDVVAQSSSKTSSR</sequence>
<comment type="cofactor">
    <cofactor evidence="1">
        <name>pantetheine 4'-phosphate</name>
        <dbReference type="ChEBI" id="CHEBI:47942"/>
    </cofactor>
</comment>
<gene>
    <name evidence="9" type="ORF">DFR67_105326</name>
</gene>
<dbReference type="SUPFAM" id="SSF56801">
    <property type="entry name" value="Acetyl-CoA synthetase-like"/>
    <property type="match status" value="3"/>
</dbReference>
<proteinExistence type="inferred from homology"/>
<dbReference type="InterPro" id="IPR042099">
    <property type="entry name" value="ANL_N_sf"/>
</dbReference>
<feature type="domain" description="Carrier" evidence="8">
    <location>
        <begin position="4088"/>
        <end position="4162"/>
    </location>
</feature>
<dbReference type="GO" id="GO:0016155">
    <property type="term" value="F:formyltetrahydrofolate dehydrogenase activity"/>
    <property type="evidence" value="ECO:0007669"/>
    <property type="project" value="UniProtKB-EC"/>
</dbReference>
<dbReference type="NCBIfam" id="NF003417">
    <property type="entry name" value="PRK04813.1"/>
    <property type="match status" value="3"/>
</dbReference>
<dbReference type="InterPro" id="IPR000873">
    <property type="entry name" value="AMP-dep_synth/lig_dom"/>
</dbReference>
<name>A0A318RK33_WILLI</name>
<dbReference type="Gene3D" id="3.30.300.30">
    <property type="match status" value="3"/>
</dbReference>
<evidence type="ECO:0000313" key="10">
    <source>
        <dbReference type="Proteomes" id="UP000247591"/>
    </source>
</evidence>
<evidence type="ECO:0000313" key="9">
    <source>
        <dbReference type="EMBL" id="PYE18181.1"/>
    </source>
</evidence>
<dbReference type="Proteomes" id="UP000247591">
    <property type="component" value="Unassembled WGS sequence"/>
</dbReference>
<evidence type="ECO:0000256" key="4">
    <source>
        <dbReference type="ARBA" id="ARBA00012858"/>
    </source>
</evidence>
<dbReference type="UniPathway" id="UPA00011"/>
<dbReference type="EMBL" id="QJSP01000005">
    <property type="protein sequence ID" value="PYE18181.1"/>
    <property type="molecule type" value="Genomic_DNA"/>
</dbReference>
<dbReference type="InterPro" id="IPR036736">
    <property type="entry name" value="ACP-like_sf"/>
</dbReference>
<dbReference type="FunFam" id="3.40.50.980:FF:000002">
    <property type="entry name" value="Enterobactin synthetase component F"/>
    <property type="match status" value="1"/>
</dbReference>
<dbReference type="Pfam" id="PF00551">
    <property type="entry name" value="Formyl_trans_N"/>
    <property type="match status" value="1"/>
</dbReference>
<dbReference type="NCBIfam" id="TIGR01733">
    <property type="entry name" value="AA-adenyl-dom"/>
    <property type="match status" value="3"/>
</dbReference>
<dbReference type="InterPro" id="IPR006162">
    <property type="entry name" value="Ppantetheine_attach_site"/>
</dbReference>
<dbReference type="PANTHER" id="PTHR45527">
    <property type="entry name" value="NONRIBOSOMAL PEPTIDE SYNTHETASE"/>
    <property type="match status" value="1"/>
</dbReference>
<dbReference type="Pfam" id="PF00550">
    <property type="entry name" value="PP-binding"/>
    <property type="match status" value="3"/>
</dbReference>
<dbReference type="InterPro" id="IPR002376">
    <property type="entry name" value="Formyl_transf_N"/>
</dbReference>
<dbReference type="FunFam" id="3.40.50.980:FF:000001">
    <property type="entry name" value="Non-ribosomal peptide synthetase"/>
    <property type="match status" value="1"/>
</dbReference>
<dbReference type="Gene3D" id="2.30.38.10">
    <property type="entry name" value="Luciferase, Domain 3"/>
    <property type="match status" value="2"/>
</dbReference>
<dbReference type="InterPro" id="IPR045851">
    <property type="entry name" value="AMP-bd_C_sf"/>
</dbReference>
<dbReference type="Gene3D" id="3.40.50.980">
    <property type="match status" value="4"/>
</dbReference>
<evidence type="ECO:0000256" key="2">
    <source>
        <dbReference type="ARBA" id="ARBA00007995"/>
    </source>
</evidence>
<dbReference type="PROSITE" id="PS00373">
    <property type="entry name" value="GART"/>
    <property type="match status" value="1"/>
</dbReference>
<comment type="similarity">
    <text evidence="2">In the C-terminal section; belongs to the aldehyde dehydrogenase family. ALDH1L subfamily.</text>
</comment>
<dbReference type="PROSITE" id="PS00012">
    <property type="entry name" value="PHOSPHOPANTETHEINE"/>
    <property type="match status" value="3"/>
</dbReference>
<dbReference type="FunFam" id="3.30.300.30:FF:000015">
    <property type="entry name" value="Nonribosomal peptide synthase SidD"/>
    <property type="match status" value="2"/>
</dbReference>
<evidence type="ECO:0000256" key="7">
    <source>
        <dbReference type="ARBA" id="ARBA00048239"/>
    </source>
</evidence>
<comment type="caution">
    <text evidence="9">The sequence shown here is derived from an EMBL/GenBank/DDBJ whole genome shotgun (WGS) entry which is preliminary data.</text>
</comment>
<dbReference type="PROSITE" id="PS00455">
    <property type="entry name" value="AMP_BINDING"/>
    <property type="match status" value="3"/>
</dbReference>
<dbReference type="InterPro" id="IPR036477">
    <property type="entry name" value="Formyl_transf_N_sf"/>
</dbReference>
<dbReference type="GO" id="GO:0005737">
    <property type="term" value="C:cytoplasm"/>
    <property type="evidence" value="ECO:0007669"/>
    <property type="project" value="TreeGrafter"/>
</dbReference>
<dbReference type="InterPro" id="IPR009081">
    <property type="entry name" value="PP-bd_ACP"/>
</dbReference>
<dbReference type="Pfam" id="PF00501">
    <property type="entry name" value="AMP-binding"/>
    <property type="match status" value="3"/>
</dbReference>
<dbReference type="InterPro" id="IPR001242">
    <property type="entry name" value="Condensation_dom"/>
</dbReference>
<accession>A0A318RK33</accession>
<dbReference type="SMART" id="SM00823">
    <property type="entry name" value="PKS_PP"/>
    <property type="match status" value="3"/>
</dbReference>
<protein>
    <recommendedName>
        <fullName evidence="4">formyltetrahydrofolate dehydrogenase</fullName>
        <ecNumber evidence="4">1.5.1.6</ecNumber>
    </recommendedName>
</protein>
<dbReference type="Gene3D" id="1.10.1200.10">
    <property type="entry name" value="ACP-like"/>
    <property type="match status" value="3"/>
</dbReference>
<dbReference type="FunFam" id="2.30.38.10:FF:000001">
    <property type="entry name" value="Non-ribosomal peptide synthetase PvdI"/>
    <property type="match status" value="1"/>
</dbReference>
<evidence type="ECO:0000256" key="6">
    <source>
        <dbReference type="ARBA" id="ARBA00022553"/>
    </source>
</evidence>
<evidence type="ECO:0000256" key="1">
    <source>
        <dbReference type="ARBA" id="ARBA00001957"/>
    </source>
</evidence>
<dbReference type="Gene3D" id="3.40.50.170">
    <property type="entry name" value="Formyl transferase, N-terminal domain"/>
    <property type="match status" value="1"/>
</dbReference>
<organism evidence="9 10">
    <name type="scientific">Williamsia limnetica</name>
    <dbReference type="NCBI Taxonomy" id="882452"/>
    <lineage>
        <taxon>Bacteria</taxon>
        <taxon>Bacillati</taxon>
        <taxon>Actinomycetota</taxon>
        <taxon>Actinomycetes</taxon>
        <taxon>Mycobacteriales</taxon>
        <taxon>Nocardiaceae</taxon>
        <taxon>Williamsia</taxon>
    </lineage>
</organism>
<comment type="catalytic activity">
    <reaction evidence="7">
        <text>(6R)-10-formyltetrahydrofolate + NADP(+) + H2O = (6S)-5,6,7,8-tetrahydrofolate + CO2 + NADPH + H(+)</text>
        <dbReference type="Rhea" id="RHEA:10180"/>
        <dbReference type="ChEBI" id="CHEBI:15377"/>
        <dbReference type="ChEBI" id="CHEBI:15378"/>
        <dbReference type="ChEBI" id="CHEBI:16526"/>
        <dbReference type="ChEBI" id="CHEBI:57453"/>
        <dbReference type="ChEBI" id="CHEBI:57783"/>
        <dbReference type="ChEBI" id="CHEBI:58349"/>
        <dbReference type="ChEBI" id="CHEBI:195366"/>
        <dbReference type="EC" id="1.5.1.6"/>
    </reaction>
    <physiologicalReaction direction="left-to-right" evidence="7">
        <dbReference type="Rhea" id="RHEA:10181"/>
    </physiologicalReaction>
</comment>
<dbReference type="SUPFAM" id="SSF53328">
    <property type="entry name" value="Formyltransferase"/>
    <property type="match status" value="1"/>
</dbReference>
<dbReference type="PROSITE" id="PS50075">
    <property type="entry name" value="CARRIER"/>
    <property type="match status" value="3"/>
</dbReference>
<dbReference type="FunFam" id="3.40.50.12780:FF:000012">
    <property type="entry name" value="Non-ribosomal peptide synthetase"/>
    <property type="match status" value="1"/>
</dbReference>
<dbReference type="PANTHER" id="PTHR45527:SF1">
    <property type="entry name" value="FATTY ACID SYNTHASE"/>
    <property type="match status" value="1"/>
</dbReference>
<dbReference type="Gene3D" id="3.30.559.30">
    <property type="entry name" value="Nonribosomal peptide synthetase, condensation domain"/>
    <property type="match status" value="6"/>
</dbReference>
<evidence type="ECO:0000256" key="3">
    <source>
        <dbReference type="ARBA" id="ARBA00010978"/>
    </source>
</evidence>
<dbReference type="Pfam" id="PF00668">
    <property type="entry name" value="Condensation"/>
    <property type="match status" value="5"/>
</dbReference>